<dbReference type="AlphaFoldDB" id="A0A3T0D4S1"/>
<evidence type="ECO:0000256" key="12">
    <source>
        <dbReference type="RuleBase" id="RU003484"/>
    </source>
</evidence>
<comment type="similarity">
    <text evidence="2 10 13">Belongs to the SecY/SEC61-alpha family.</text>
</comment>
<protein>
    <recommendedName>
        <fullName evidence="9 10">Protein translocase subunit SecY</fullName>
    </recommendedName>
</protein>
<dbReference type="HAMAP" id="MF_01465">
    <property type="entry name" value="SecY"/>
    <property type="match status" value="1"/>
</dbReference>
<dbReference type="Gene3D" id="1.10.3370.10">
    <property type="entry name" value="SecY subunit domain"/>
    <property type="match status" value="1"/>
</dbReference>
<feature type="transmembrane region" description="Helical" evidence="10">
    <location>
        <begin position="185"/>
        <end position="208"/>
    </location>
</feature>
<dbReference type="PANTHER" id="PTHR10906">
    <property type="entry name" value="SECY/SEC61-ALPHA FAMILY MEMBER"/>
    <property type="match status" value="1"/>
</dbReference>
<dbReference type="RefSeq" id="WP_011917772.1">
    <property type="nucleotide sequence ID" value="NZ_CP034791.1"/>
</dbReference>
<feature type="transmembrane region" description="Helical" evidence="10">
    <location>
        <begin position="152"/>
        <end position="173"/>
    </location>
</feature>
<dbReference type="EMBL" id="CP034791">
    <property type="protein sequence ID" value="AZT90018.1"/>
    <property type="molecule type" value="Genomic_DNA"/>
</dbReference>
<feature type="transmembrane region" description="Helical" evidence="10">
    <location>
        <begin position="18"/>
        <end position="39"/>
    </location>
</feature>
<comment type="function">
    <text evidence="10 11">The central subunit of the protein translocation channel SecYEG. Consists of two halves formed by TMs 1-5 and 6-10. These two domains form a lateral gate at the front which open onto the bilayer between TMs 2 and 7, and are clamped together by SecE at the back. The channel is closed by both a pore ring composed of hydrophobic SecY resides and a short helix (helix 2A) on the extracellular side of the membrane which forms a plug. The plug probably moves laterally to allow the channel to open. The ring and the pore may move independently.</text>
</comment>
<keyword evidence="15" id="KW-1185">Reference proteome</keyword>
<feature type="transmembrane region" description="Helical" evidence="10">
    <location>
        <begin position="214"/>
        <end position="239"/>
    </location>
</feature>
<name>A0A3T0D4S1_9FIRM</name>
<dbReference type="PROSITE" id="PS00755">
    <property type="entry name" value="SECY_1"/>
    <property type="match status" value="1"/>
</dbReference>
<reference evidence="14 15" key="1">
    <citation type="submission" date="2018-12" db="EMBL/GenBank/DDBJ databases">
        <title>Genome sequence from the cellulolytic species, Caldicellulosiruptor changbaiensis.</title>
        <authorList>
            <person name="Blumer-Schuette S.E."/>
            <person name="Mendoza C."/>
        </authorList>
    </citation>
    <scope>NUCLEOTIDE SEQUENCE [LARGE SCALE GENOMIC DNA]</scope>
    <source>
        <strain evidence="14 15">CBS-Z</strain>
    </source>
</reference>
<organism evidence="14 15">
    <name type="scientific">Caldicellulosiruptor changbaiensis</name>
    <dbReference type="NCBI Taxonomy" id="1222016"/>
    <lineage>
        <taxon>Bacteria</taxon>
        <taxon>Bacillati</taxon>
        <taxon>Bacillota</taxon>
        <taxon>Bacillota incertae sedis</taxon>
        <taxon>Caldicellulosiruptorales</taxon>
        <taxon>Caldicellulosiruptoraceae</taxon>
        <taxon>Caldicellulosiruptor</taxon>
    </lineage>
</organism>
<evidence type="ECO:0000256" key="10">
    <source>
        <dbReference type="HAMAP-Rule" id="MF_01465"/>
    </source>
</evidence>
<dbReference type="InterPro" id="IPR002208">
    <property type="entry name" value="SecY/SEC61-alpha"/>
</dbReference>
<keyword evidence="7 10" id="KW-0811">Translocation</keyword>
<sequence length="435" mass="48182">MFETIKNAWRLPDLRRKILFTLFMLLIFRLGAFIPVPYIDRDALAKVINDLTMLGFFDVVAGGTFKNMSIFAMSVTPYINSSIIMQLLTIAIPALEELAKQGEEGRKKLAEWTRYGTAILAFLQAVGIYFGLKNAQGLTGGVPVITTQGQGFLGFITITLALTAGTVFLMWIGEQITENGIGNGISLLIFAGIISRIPNGAVSLWNYVAKLNEFSLTSIIGVLLFLVMALAIIVFIIVIQEGERRIPVQYAKRIVGRRVYGGQSTHIPIKVNIAGVIPIIFAISLVMLPTTIAQFFPNSGFYKFVKAYFSSGSFWYTFFYALFIIGFTYFYTAIVFNPVEIANNLKNNGGFIPGIRPGKPTVDFITRVLSKVTFAGALFLAFIAILPTLVGLMFRHQLNIYFGGTSLLIVVGVALETIRQMEAQMLMRHYKGFLS</sequence>
<dbReference type="GO" id="GO:0065002">
    <property type="term" value="P:intracellular protein transmembrane transport"/>
    <property type="evidence" value="ECO:0007669"/>
    <property type="project" value="UniProtKB-UniRule"/>
</dbReference>
<keyword evidence="5 10" id="KW-0653">Protein transport</keyword>
<comment type="subcellular location">
    <subcellularLocation>
        <location evidence="10">Cell membrane</location>
        <topology evidence="10">Multi-pass membrane protein</topology>
    </subcellularLocation>
    <subcellularLocation>
        <location evidence="1 12">Membrane</location>
        <topology evidence="1 12">Multi-pass membrane protein</topology>
    </subcellularLocation>
</comment>
<dbReference type="GO" id="GO:0005886">
    <property type="term" value="C:plasma membrane"/>
    <property type="evidence" value="ECO:0007669"/>
    <property type="project" value="UniProtKB-SubCell"/>
</dbReference>
<dbReference type="KEGG" id="ccha:ELD05_04750"/>
<accession>A0A3T0D4S1</accession>
<keyword evidence="3 10" id="KW-0813">Transport</keyword>
<feature type="transmembrane region" description="Helical" evidence="10">
    <location>
        <begin position="316"/>
        <end position="336"/>
    </location>
</feature>
<evidence type="ECO:0000256" key="5">
    <source>
        <dbReference type="ARBA" id="ARBA00022927"/>
    </source>
</evidence>
<dbReference type="InterPro" id="IPR023201">
    <property type="entry name" value="SecY_dom_sf"/>
</dbReference>
<keyword evidence="6 10" id="KW-1133">Transmembrane helix</keyword>
<feature type="transmembrane region" description="Helical" evidence="10">
    <location>
        <begin position="273"/>
        <end position="296"/>
    </location>
</feature>
<evidence type="ECO:0000256" key="2">
    <source>
        <dbReference type="ARBA" id="ARBA00005751"/>
    </source>
</evidence>
<dbReference type="PROSITE" id="PS00756">
    <property type="entry name" value="SECY_2"/>
    <property type="match status" value="1"/>
</dbReference>
<dbReference type="Proteomes" id="UP000282930">
    <property type="component" value="Chromosome"/>
</dbReference>
<dbReference type="SUPFAM" id="SSF103491">
    <property type="entry name" value="Preprotein translocase SecY subunit"/>
    <property type="match status" value="1"/>
</dbReference>
<evidence type="ECO:0000256" key="6">
    <source>
        <dbReference type="ARBA" id="ARBA00022989"/>
    </source>
</evidence>
<dbReference type="Pfam" id="PF00344">
    <property type="entry name" value="SecY"/>
    <property type="match status" value="1"/>
</dbReference>
<dbReference type="NCBIfam" id="TIGR00967">
    <property type="entry name" value="3a0501s007"/>
    <property type="match status" value="1"/>
</dbReference>
<evidence type="ECO:0000256" key="4">
    <source>
        <dbReference type="ARBA" id="ARBA00022692"/>
    </source>
</evidence>
<dbReference type="PIRSF" id="PIRSF004557">
    <property type="entry name" value="SecY"/>
    <property type="match status" value="1"/>
</dbReference>
<dbReference type="InterPro" id="IPR026593">
    <property type="entry name" value="SecY"/>
</dbReference>
<dbReference type="PRINTS" id="PR00303">
    <property type="entry name" value="SECYTRNLCASE"/>
</dbReference>
<feature type="transmembrane region" description="Helical" evidence="10">
    <location>
        <begin position="78"/>
        <end position="95"/>
    </location>
</feature>
<evidence type="ECO:0000256" key="9">
    <source>
        <dbReference type="ARBA" id="ARBA00039733"/>
    </source>
</evidence>
<dbReference type="InterPro" id="IPR030659">
    <property type="entry name" value="SecY_CS"/>
</dbReference>
<proteinExistence type="inferred from homology"/>
<dbReference type="GO" id="GO:0006605">
    <property type="term" value="P:protein targeting"/>
    <property type="evidence" value="ECO:0007669"/>
    <property type="project" value="UniProtKB-UniRule"/>
</dbReference>
<keyword evidence="4 10" id="KW-0812">Transmembrane</keyword>
<keyword evidence="8 10" id="KW-0472">Membrane</keyword>
<gene>
    <name evidence="10 14" type="primary">secY</name>
    <name evidence="14" type="ORF">ELD05_04750</name>
</gene>
<keyword evidence="10" id="KW-1003">Cell membrane</keyword>
<dbReference type="FunFam" id="1.10.3370.10:FF:000001">
    <property type="entry name" value="Preprotein translocase subunit SecY"/>
    <property type="match status" value="1"/>
</dbReference>
<dbReference type="GO" id="GO:0043952">
    <property type="term" value="P:protein transport by the Sec complex"/>
    <property type="evidence" value="ECO:0007669"/>
    <property type="project" value="UniProtKB-UniRule"/>
</dbReference>
<evidence type="ECO:0000256" key="8">
    <source>
        <dbReference type="ARBA" id="ARBA00023136"/>
    </source>
</evidence>
<feature type="transmembrane region" description="Helical" evidence="10">
    <location>
        <begin position="115"/>
        <end position="132"/>
    </location>
</feature>
<evidence type="ECO:0000256" key="13">
    <source>
        <dbReference type="RuleBase" id="RU004349"/>
    </source>
</evidence>
<feature type="transmembrane region" description="Helical" evidence="10">
    <location>
        <begin position="372"/>
        <end position="394"/>
    </location>
</feature>
<comment type="subunit">
    <text evidence="10">Component of the Sec protein translocase complex. Heterotrimer consisting of SecY, SecE and SecG subunits. The heterotrimers can form oligomers, although 1 heterotrimer is thought to be able to translocate proteins. Interacts with the ribosome. Interacts with SecDF, and other proteins may be involved. Interacts with SecA.</text>
</comment>
<evidence type="ECO:0000256" key="7">
    <source>
        <dbReference type="ARBA" id="ARBA00023010"/>
    </source>
</evidence>
<evidence type="ECO:0000313" key="15">
    <source>
        <dbReference type="Proteomes" id="UP000282930"/>
    </source>
</evidence>
<evidence type="ECO:0000313" key="14">
    <source>
        <dbReference type="EMBL" id="AZT90018.1"/>
    </source>
</evidence>
<evidence type="ECO:0000256" key="11">
    <source>
        <dbReference type="RuleBase" id="RU000537"/>
    </source>
</evidence>
<evidence type="ECO:0000256" key="1">
    <source>
        <dbReference type="ARBA" id="ARBA00004141"/>
    </source>
</evidence>
<feature type="transmembrane region" description="Helical" evidence="10">
    <location>
        <begin position="400"/>
        <end position="418"/>
    </location>
</feature>
<evidence type="ECO:0000256" key="3">
    <source>
        <dbReference type="ARBA" id="ARBA00022448"/>
    </source>
</evidence>